<protein>
    <submittedName>
        <fullName evidence="1">Uncharacterized protein</fullName>
    </submittedName>
</protein>
<evidence type="ECO:0000313" key="1">
    <source>
        <dbReference type="EMBL" id="GAI74093.1"/>
    </source>
</evidence>
<sequence length="116" mass="13061">MLAVYDCQFVSSQHSELIKQSVQHRGISRIWHLSRVTQLRDIFGTGALLSRAEMDRLGILYGMSGWGNDAKAEELKDYICCSIICPWGMSKEEPETKALISLDPKVLLREGLLFCG</sequence>
<dbReference type="EMBL" id="BARW01010225">
    <property type="protein sequence ID" value="GAI74093.1"/>
    <property type="molecule type" value="Genomic_DNA"/>
</dbReference>
<accession>X1R0P4</accession>
<gene>
    <name evidence="1" type="ORF">S12H4_20238</name>
</gene>
<feature type="non-terminal residue" evidence="1">
    <location>
        <position position="116"/>
    </location>
</feature>
<dbReference type="AlphaFoldDB" id="X1R0P4"/>
<comment type="caution">
    <text evidence="1">The sequence shown here is derived from an EMBL/GenBank/DDBJ whole genome shotgun (WGS) entry which is preliminary data.</text>
</comment>
<name>X1R0P4_9ZZZZ</name>
<proteinExistence type="predicted"/>
<organism evidence="1">
    <name type="scientific">marine sediment metagenome</name>
    <dbReference type="NCBI Taxonomy" id="412755"/>
    <lineage>
        <taxon>unclassified sequences</taxon>
        <taxon>metagenomes</taxon>
        <taxon>ecological metagenomes</taxon>
    </lineage>
</organism>
<reference evidence="1" key="1">
    <citation type="journal article" date="2014" name="Front. Microbiol.">
        <title>High frequency of phylogenetically diverse reductive dehalogenase-homologous genes in deep subseafloor sedimentary metagenomes.</title>
        <authorList>
            <person name="Kawai M."/>
            <person name="Futagami T."/>
            <person name="Toyoda A."/>
            <person name="Takaki Y."/>
            <person name="Nishi S."/>
            <person name="Hori S."/>
            <person name="Arai W."/>
            <person name="Tsubouchi T."/>
            <person name="Morono Y."/>
            <person name="Uchiyama I."/>
            <person name="Ito T."/>
            <person name="Fujiyama A."/>
            <person name="Inagaki F."/>
            <person name="Takami H."/>
        </authorList>
    </citation>
    <scope>NUCLEOTIDE SEQUENCE</scope>
    <source>
        <strain evidence="1">Expedition CK06-06</strain>
    </source>
</reference>